<protein>
    <submittedName>
        <fullName evidence="2">Uncharacterized protein</fullName>
    </submittedName>
</protein>
<accession>A0A3E0TRG1</accession>
<comment type="caution">
    <text evidence="2">The sequence shown here is derived from an EMBL/GenBank/DDBJ whole genome shotgun (WGS) entry which is preliminary data.</text>
</comment>
<proteinExistence type="predicted"/>
<dbReference type="Proteomes" id="UP000256478">
    <property type="component" value="Unassembled WGS sequence"/>
</dbReference>
<evidence type="ECO:0000256" key="1">
    <source>
        <dbReference type="SAM" id="Phobius"/>
    </source>
</evidence>
<reference evidence="2 3" key="1">
    <citation type="submission" date="2018-08" db="EMBL/GenBank/DDBJ databases">
        <title>Thalassotalea euphylliae genome.</title>
        <authorList>
            <person name="Summers S."/>
            <person name="Rice S.A."/>
            <person name="Freckelton M.L."/>
            <person name="Nedved B.T."/>
            <person name="Hadfield M.G."/>
        </authorList>
    </citation>
    <scope>NUCLEOTIDE SEQUENCE [LARGE SCALE GENOMIC DNA]</scope>
    <source>
        <strain evidence="2 3">H1</strain>
    </source>
</reference>
<name>A0A3E0TRG1_9GAMM</name>
<sequence>MVSDANASNYRSIVTTGNEPLVPESAISIACNRYSLILFSVVAEIRYDLLLTLYRFIIAMIIAIDLVALLEFFCK</sequence>
<feature type="transmembrane region" description="Helical" evidence="1">
    <location>
        <begin position="53"/>
        <end position="74"/>
    </location>
</feature>
<evidence type="ECO:0000313" key="3">
    <source>
        <dbReference type="Proteomes" id="UP000256478"/>
    </source>
</evidence>
<keyword evidence="1" id="KW-0812">Transmembrane</keyword>
<keyword evidence="1" id="KW-0472">Membrane</keyword>
<dbReference type="AlphaFoldDB" id="A0A3E0TRG1"/>
<organism evidence="2 3">
    <name type="scientific">Thalassotalea euphylliae</name>
    <dbReference type="NCBI Taxonomy" id="1655234"/>
    <lineage>
        <taxon>Bacteria</taxon>
        <taxon>Pseudomonadati</taxon>
        <taxon>Pseudomonadota</taxon>
        <taxon>Gammaproteobacteria</taxon>
        <taxon>Alteromonadales</taxon>
        <taxon>Colwelliaceae</taxon>
        <taxon>Thalassotalea</taxon>
    </lineage>
</organism>
<gene>
    <name evidence="2" type="ORF">DXX93_11265</name>
</gene>
<evidence type="ECO:0000313" key="2">
    <source>
        <dbReference type="EMBL" id="REL27088.1"/>
    </source>
</evidence>
<dbReference type="EMBL" id="QUOU01000001">
    <property type="protein sequence ID" value="REL27088.1"/>
    <property type="molecule type" value="Genomic_DNA"/>
</dbReference>
<keyword evidence="1" id="KW-1133">Transmembrane helix</keyword>